<gene>
    <name evidence="4" type="ORF">LTR84_008554</name>
</gene>
<dbReference type="EMBL" id="JAVRRD010000032">
    <property type="protein sequence ID" value="KAK5046097.1"/>
    <property type="molecule type" value="Genomic_DNA"/>
</dbReference>
<dbReference type="Pfam" id="PF00400">
    <property type="entry name" value="WD40"/>
    <property type="match status" value="3"/>
</dbReference>
<comment type="caution">
    <text evidence="4">The sequence shown here is derived from an EMBL/GenBank/DDBJ whole genome shotgun (WGS) entry which is preliminary data.</text>
</comment>
<dbReference type="AlphaFoldDB" id="A0AAV9MWQ5"/>
<protein>
    <recommendedName>
        <fullName evidence="6">Anaphase-promoting complex subunit 4 WD40 domain-containing protein</fullName>
    </recommendedName>
</protein>
<dbReference type="InterPro" id="IPR001680">
    <property type="entry name" value="WD40_rpt"/>
</dbReference>
<evidence type="ECO:0008006" key="6">
    <source>
        <dbReference type="Google" id="ProtNLM"/>
    </source>
</evidence>
<proteinExistence type="predicted"/>
<feature type="repeat" description="WD" evidence="3">
    <location>
        <begin position="265"/>
        <end position="299"/>
    </location>
</feature>
<dbReference type="PROSITE" id="PS50082">
    <property type="entry name" value="WD_REPEATS_2"/>
    <property type="match status" value="1"/>
</dbReference>
<dbReference type="GeneID" id="89976717"/>
<evidence type="ECO:0000256" key="2">
    <source>
        <dbReference type="ARBA" id="ARBA00022737"/>
    </source>
</evidence>
<evidence type="ECO:0000256" key="3">
    <source>
        <dbReference type="PROSITE-ProRule" id="PRU00221"/>
    </source>
</evidence>
<evidence type="ECO:0000313" key="4">
    <source>
        <dbReference type="EMBL" id="KAK5046097.1"/>
    </source>
</evidence>
<keyword evidence="5" id="KW-1185">Reference proteome</keyword>
<dbReference type="SUPFAM" id="SSF50978">
    <property type="entry name" value="WD40 repeat-like"/>
    <property type="match status" value="1"/>
</dbReference>
<dbReference type="PANTHER" id="PTHR10971">
    <property type="entry name" value="MRNA EXPORT FACTOR AND BUB3"/>
    <property type="match status" value="1"/>
</dbReference>
<accession>A0AAV9MWQ5</accession>
<keyword evidence="2" id="KW-0677">Repeat</keyword>
<evidence type="ECO:0000256" key="1">
    <source>
        <dbReference type="ARBA" id="ARBA00022574"/>
    </source>
</evidence>
<reference evidence="4 5" key="1">
    <citation type="submission" date="2023-08" db="EMBL/GenBank/DDBJ databases">
        <title>Black Yeasts Isolated from many extreme environments.</title>
        <authorList>
            <person name="Coleine C."/>
            <person name="Stajich J.E."/>
            <person name="Selbmann L."/>
        </authorList>
    </citation>
    <scope>NUCLEOTIDE SEQUENCE [LARGE SCALE GENOMIC DNA]</scope>
    <source>
        <strain evidence="4 5">CCFEE 5792</strain>
    </source>
</reference>
<dbReference type="InterPro" id="IPR015943">
    <property type="entry name" value="WD40/YVTN_repeat-like_dom_sf"/>
</dbReference>
<dbReference type="SMART" id="SM00320">
    <property type="entry name" value="WD40"/>
    <property type="match status" value="4"/>
</dbReference>
<dbReference type="Proteomes" id="UP001358417">
    <property type="component" value="Unassembled WGS sequence"/>
</dbReference>
<name>A0AAV9MWQ5_9EURO</name>
<dbReference type="InterPro" id="IPR036322">
    <property type="entry name" value="WD40_repeat_dom_sf"/>
</dbReference>
<sequence>MSSSQFSVSELPGDAISSLRFSPHPNSLRFAVASWDRSAYLYEVADGKTCVLLAKYEHRAPVLDICFGKDDNELFTACLDWDVRRIDVASGTQTVLSTHDNGVRSVVYSQTHSLVISAAWDSTVHIHMHPGSDNPNPEWTSATITLPSKPFSLALSPSKLVVAMANRAVHIYSLSTLATDSKASTSSTNPQAVLTIEPWQRRESSLKFMTRAIDCMPNDEGYASSSIEGRVAVEWFDPNPESQARKYAFKCHRQPVDDVDVVFPVNAIAFHPVHGTFATGGGDGVVAIWDAVAKRRIRIYPKLNASVAAASFSANGKYLATAVSPGFEDGKDEIAEGSLGIFIRELGDNEVKRKAK</sequence>
<evidence type="ECO:0000313" key="5">
    <source>
        <dbReference type="Proteomes" id="UP001358417"/>
    </source>
</evidence>
<organism evidence="4 5">
    <name type="scientific">Exophiala bonariae</name>
    <dbReference type="NCBI Taxonomy" id="1690606"/>
    <lineage>
        <taxon>Eukaryota</taxon>
        <taxon>Fungi</taxon>
        <taxon>Dikarya</taxon>
        <taxon>Ascomycota</taxon>
        <taxon>Pezizomycotina</taxon>
        <taxon>Eurotiomycetes</taxon>
        <taxon>Chaetothyriomycetidae</taxon>
        <taxon>Chaetothyriales</taxon>
        <taxon>Herpotrichiellaceae</taxon>
        <taxon>Exophiala</taxon>
    </lineage>
</organism>
<dbReference type="Gene3D" id="2.130.10.10">
    <property type="entry name" value="YVTN repeat-like/Quinoprotein amine dehydrogenase"/>
    <property type="match status" value="1"/>
</dbReference>
<keyword evidence="1 3" id="KW-0853">WD repeat</keyword>
<dbReference type="RefSeq" id="XP_064701696.1">
    <property type="nucleotide sequence ID" value="XM_064852099.1"/>
</dbReference>